<evidence type="ECO:0000256" key="3">
    <source>
        <dbReference type="ARBA" id="ARBA00023002"/>
    </source>
</evidence>
<evidence type="ECO:0000313" key="7">
    <source>
        <dbReference type="Proteomes" id="UP001499854"/>
    </source>
</evidence>
<dbReference type="PANTHER" id="PTHR42847">
    <property type="entry name" value="ALKANESULFONATE MONOOXYGENASE"/>
    <property type="match status" value="1"/>
</dbReference>
<dbReference type="InterPro" id="IPR036661">
    <property type="entry name" value="Luciferase-like_sf"/>
</dbReference>
<protein>
    <submittedName>
        <fullName evidence="6">LLM class flavin-dependent oxidoreductase</fullName>
    </submittedName>
</protein>
<evidence type="ECO:0000259" key="5">
    <source>
        <dbReference type="Pfam" id="PF00296"/>
    </source>
</evidence>
<keyword evidence="1" id="KW-0285">Flavoprotein</keyword>
<dbReference type="Gene3D" id="3.20.20.30">
    <property type="entry name" value="Luciferase-like domain"/>
    <property type="match status" value="1"/>
</dbReference>
<evidence type="ECO:0000256" key="4">
    <source>
        <dbReference type="ARBA" id="ARBA00023033"/>
    </source>
</evidence>
<evidence type="ECO:0000256" key="2">
    <source>
        <dbReference type="ARBA" id="ARBA00022643"/>
    </source>
</evidence>
<keyword evidence="2" id="KW-0288">FMN</keyword>
<reference evidence="7" key="1">
    <citation type="journal article" date="2019" name="Int. J. Syst. Evol. Microbiol.">
        <title>The Global Catalogue of Microorganisms (GCM) 10K type strain sequencing project: providing services to taxonomists for standard genome sequencing and annotation.</title>
        <authorList>
            <consortium name="The Broad Institute Genomics Platform"/>
            <consortium name="The Broad Institute Genome Sequencing Center for Infectious Disease"/>
            <person name="Wu L."/>
            <person name="Ma J."/>
        </authorList>
    </citation>
    <scope>NUCLEOTIDE SEQUENCE [LARGE SCALE GENOMIC DNA]</scope>
    <source>
        <strain evidence="7">JCM 16013</strain>
    </source>
</reference>
<evidence type="ECO:0000313" key="6">
    <source>
        <dbReference type="EMBL" id="GAA1970524.1"/>
    </source>
</evidence>
<dbReference type="InterPro" id="IPR011251">
    <property type="entry name" value="Luciferase-like_dom"/>
</dbReference>
<keyword evidence="4" id="KW-0503">Monooxygenase</keyword>
<proteinExistence type="predicted"/>
<dbReference type="PANTHER" id="PTHR42847:SF4">
    <property type="entry name" value="ALKANESULFONATE MONOOXYGENASE-RELATED"/>
    <property type="match status" value="1"/>
</dbReference>
<accession>A0ABP5D0K3</accession>
<name>A0ABP5D0K3_9ACTN</name>
<dbReference type="SUPFAM" id="SSF51679">
    <property type="entry name" value="Bacterial luciferase-like"/>
    <property type="match status" value="1"/>
</dbReference>
<dbReference type="RefSeq" id="WP_344657810.1">
    <property type="nucleotide sequence ID" value="NZ_BAAAQM010000016.1"/>
</dbReference>
<dbReference type="EMBL" id="BAAAQM010000016">
    <property type="protein sequence ID" value="GAA1970524.1"/>
    <property type="molecule type" value="Genomic_DNA"/>
</dbReference>
<feature type="domain" description="Luciferase-like" evidence="5">
    <location>
        <begin position="13"/>
        <end position="206"/>
    </location>
</feature>
<organism evidence="6 7">
    <name type="scientific">Catenulispora subtropica</name>
    <dbReference type="NCBI Taxonomy" id="450798"/>
    <lineage>
        <taxon>Bacteria</taxon>
        <taxon>Bacillati</taxon>
        <taxon>Actinomycetota</taxon>
        <taxon>Actinomycetes</taxon>
        <taxon>Catenulisporales</taxon>
        <taxon>Catenulisporaceae</taxon>
        <taxon>Catenulispora</taxon>
    </lineage>
</organism>
<dbReference type="Proteomes" id="UP001499854">
    <property type="component" value="Unassembled WGS sequence"/>
</dbReference>
<keyword evidence="7" id="KW-1185">Reference proteome</keyword>
<comment type="caution">
    <text evidence="6">The sequence shown here is derived from an EMBL/GenBank/DDBJ whole genome shotgun (WGS) entry which is preliminary data.</text>
</comment>
<keyword evidence="3" id="KW-0560">Oxidoreductase</keyword>
<dbReference type="Pfam" id="PF00296">
    <property type="entry name" value="Bac_luciferase"/>
    <property type="match status" value="1"/>
</dbReference>
<sequence length="303" mass="33116">MLRLGVCIMPDRPFREAAARWRRAEDLGFAHAWTYDHITFSGIPDGPWYDALTTLAAAASVTERIQLGTLVATPNFRHPVPFAQQIMSLDDVSGGRFVLGYGAGSFGPDARVLGYGEDGQGWSGKERGERYRESVEILDRLLSSGGEGRARTTYRGTYYSAVDARMEPGCVQRPRVPFGLAATGPLGLRTVVKHAQLFIADDTLAGREADGTTEDVTWAALEKVSRKLDDALEKEGRDPATLPRLLLSGLSPLRTMDSKARFEEVSGRVEELGFTDFVIHYPRESGAYATPAHVLDEIAPANA</sequence>
<evidence type="ECO:0000256" key="1">
    <source>
        <dbReference type="ARBA" id="ARBA00022630"/>
    </source>
</evidence>
<dbReference type="InterPro" id="IPR050172">
    <property type="entry name" value="SsuD_RutA_monooxygenase"/>
</dbReference>
<gene>
    <name evidence="6" type="ORF">GCM10009838_32030</name>
</gene>